<evidence type="ECO:0000259" key="5">
    <source>
        <dbReference type="PROSITE" id="PS50887"/>
    </source>
</evidence>
<proteinExistence type="predicted"/>
<dbReference type="Pfam" id="PF00990">
    <property type="entry name" value="GGDEF"/>
    <property type="match status" value="1"/>
</dbReference>
<dbReference type="GO" id="GO:0016020">
    <property type="term" value="C:membrane"/>
    <property type="evidence" value="ECO:0007669"/>
    <property type="project" value="UniProtKB-SubCell"/>
</dbReference>
<dbReference type="Gene3D" id="1.20.120.620">
    <property type="entry name" value="Backbone structure of the membrane domain of e. Coli histidine kinase receptor kdpd"/>
    <property type="match status" value="1"/>
</dbReference>
<feature type="transmembrane region" description="Helical" evidence="4">
    <location>
        <begin position="89"/>
        <end position="109"/>
    </location>
</feature>
<dbReference type="InterPro" id="IPR050469">
    <property type="entry name" value="Diguanylate_Cyclase"/>
</dbReference>
<dbReference type="SUPFAM" id="SSF55073">
    <property type="entry name" value="Nucleotide cyclase"/>
    <property type="match status" value="1"/>
</dbReference>
<comment type="cofactor">
    <cofactor evidence="1">
        <name>Mg(2+)</name>
        <dbReference type="ChEBI" id="CHEBI:18420"/>
    </cofactor>
</comment>
<evidence type="ECO:0000256" key="2">
    <source>
        <dbReference type="ARBA" id="ARBA00012528"/>
    </source>
</evidence>
<dbReference type="InterPro" id="IPR029787">
    <property type="entry name" value="Nucleotide_cyclase"/>
</dbReference>
<dbReference type="AlphaFoldDB" id="A0A1G5PK10"/>
<keyword evidence="4" id="KW-1133">Transmembrane helix</keyword>
<dbReference type="RefSeq" id="WP_092991597.1">
    <property type="nucleotide sequence ID" value="NZ_FMWD01000001.1"/>
</dbReference>
<dbReference type="SMART" id="SM00267">
    <property type="entry name" value="GGDEF"/>
    <property type="match status" value="1"/>
</dbReference>
<evidence type="ECO:0000256" key="1">
    <source>
        <dbReference type="ARBA" id="ARBA00001946"/>
    </source>
</evidence>
<protein>
    <recommendedName>
        <fullName evidence="2">diguanylate cyclase</fullName>
        <ecNumber evidence="2">2.7.7.65</ecNumber>
    </recommendedName>
</protein>
<dbReference type="GO" id="GO:0016301">
    <property type="term" value="F:kinase activity"/>
    <property type="evidence" value="ECO:0007669"/>
    <property type="project" value="UniProtKB-KW"/>
</dbReference>
<dbReference type="OrthoDB" id="9773156at2"/>
<feature type="domain" description="GGDEF" evidence="5">
    <location>
        <begin position="150"/>
        <end position="280"/>
    </location>
</feature>
<accession>A0A1G5PK10</accession>
<keyword evidence="7" id="KW-1185">Reference proteome</keyword>
<dbReference type="Proteomes" id="UP000199648">
    <property type="component" value="Unassembled WGS sequence"/>
</dbReference>
<evidence type="ECO:0000256" key="3">
    <source>
        <dbReference type="ARBA" id="ARBA00034247"/>
    </source>
</evidence>
<gene>
    <name evidence="6" type="ORF">SAMN03097708_00143</name>
</gene>
<evidence type="ECO:0000313" key="6">
    <source>
        <dbReference type="EMBL" id="SCZ49389.1"/>
    </source>
</evidence>
<sequence>MKVLLAFMDRRSKAFIVLFCGTLGIVIALVDVATGPEISSAIFYALPISLCAWYVGRWPGVFMAVASAVLWYSADISAGAPYSHGAIPVWNALTRLGFFLILVFLLSAFQNRLKDEQKRAVTDPLTAVANSRAFYEAAEQEFVRSRRYHHPFSIAFIDLDNFKHINDAFGHAAGDVLLQRAAWIMRDQTRGTDVVARLGGDEFVILFIETGAEAARQAVSDLREKLLAAMKEAGWPVTFSIGVLTYQSPPTDVREMVNQADQLMYTVKKSGKDGCAHALGTPVETHAVTNSHTPA</sequence>
<dbReference type="PROSITE" id="PS50887">
    <property type="entry name" value="GGDEF"/>
    <property type="match status" value="1"/>
</dbReference>
<keyword evidence="4" id="KW-0812">Transmembrane</keyword>
<reference evidence="6 7" key="1">
    <citation type="submission" date="2016-10" db="EMBL/GenBank/DDBJ databases">
        <authorList>
            <person name="de Groot N.N."/>
        </authorList>
    </citation>
    <scope>NUCLEOTIDE SEQUENCE [LARGE SCALE GENOMIC DNA]</scope>
    <source>
        <strain evidence="6 7">HLD2</strain>
    </source>
</reference>
<dbReference type="InterPro" id="IPR038318">
    <property type="entry name" value="KdpD_sf"/>
</dbReference>
<comment type="catalytic activity">
    <reaction evidence="3">
        <text>2 GTP = 3',3'-c-di-GMP + 2 diphosphate</text>
        <dbReference type="Rhea" id="RHEA:24898"/>
        <dbReference type="ChEBI" id="CHEBI:33019"/>
        <dbReference type="ChEBI" id="CHEBI:37565"/>
        <dbReference type="ChEBI" id="CHEBI:58805"/>
        <dbReference type="EC" id="2.7.7.65"/>
    </reaction>
</comment>
<dbReference type="CDD" id="cd01949">
    <property type="entry name" value="GGDEF"/>
    <property type="match status" value="1"/>
</dbReference>
<dbReference type="Gene3D" id="3.30.70.270">
    <property type="match status" value="1"/>
</dbReference>
<dbReference type="GO" id="GO:0052621">
    <property type="term" value="F:diguanylate cyclase activity"/>
    <property type="evidence" value="ECO:0007669"/>
    <property type="project" value="UniProtKB-EC"/>
</dbReference>
<dbReference type="PANTHER" id="PTHR45138:SF9">
    <property type="entry name" value="DIGUANYLATE CYCLASE DGCM-RELATED"/>
    <property type="match status" value="1"/>
</dbReference>
<evidence type="ECO:0000313" key="7">
    <source>
        <dbReference type="Proteomes" id="UP000199648"/>
    </source>
</evidence>
<dbReference type="STRING" id="415747.SAMN03097708_00143"/>
<keyword evidence="4" id="KW-0472">Membrane</keyword>
<name>A0A1G5PK10_9GAMM</name>
<dbReference type="NCBIfam" id="TIGR00254">
    <property type="entry name" value="GGDEF"/>
    <property type="match status" value="1"/>
</dbReference>
<dbReference type="FunFam" id="3.30.70.270:FF:000001">
    <property type="entry name" value="Diguanylate cyclase domain protein"/>
    <property type="match status" value="1"/>
</dbReference>
<dbReference type="PANTHER" id="PTHR45138">
    <property type="entry name" value="REGULATORY COMPONENTS OF SENSORY TRANSDUCTION SYSTEM"/>
    <property type="match status" value="1"/>
</dbReference>
<dbReference type="InterPro" id="IPR000160">
    <property type="entry name" value="GGDEF_dom"/>
</dbReference>
<dbReference type="InterPro" id="IPR043128">
    <property type="entry name" value="Rev_trsase/Diguanyl_cyclase"/>
</dbReference>
<dbReference type="GO" id="GO:0000160">
    <property type="term" value="P:phosphorelay signal transduction system"/>
    <property type="evidence" value="ECO:0007669"/>
    <property type="project" value="UniProtKB-KW"/>
</dbReference>
<dbReference type="GO" id="GO:0005524">
    <property type="term" value="F:ATP binding"/>
    <property type="evidence" value="ECO:0007669"/>
    <property type="project" value="UniProtKB-KW"/>
</dbReference>
<dbReference type="EC" id="2.7.7.65" evidence="2"/>
<organism evidence="6 7">
    <name type="scientific">Thiohalomonas denitrificans</name>
    <dbReference type="NCBI Taxonomy" id="415747"/>
    <lineage>
        <taxon>Bacteria</taxon>
        <taxon>Pseudomonadati</taxon>
        <taxon>Pseudomonadota</taxon>
        <taxon>Gammaproteobacteria</taxon>
        <taxon>Thiohalomonadales</taxon>
        <taxon>Thiohalomonadaceae</taxon>
        <taxon>Thiohalomonas</taxon>
    </lineage>
</organism>
<dbReference type="EMBL" id="FMWD01000001">
    <property type="protein sequence ID" value="SCZ49389.1"/>
    <property type="molecule type" value="Genomic_DNA"/>
</dbReference>
<evidence type="ECO:0000256" key="4">
    <source>
        <dbReference type="SAM" id="Phobius"/>
    </source>
</evidence>